<feature type="compositionally biased region" description="Low complexity" evidence="1">
    <location>
        <begin position="108"/>
        <end position="119"/>
    </location>
</feature>
<protein>
    <submittedName>
        <fullName evidence="2">Uncharacterized protein</fullName>
    </submittedName>
</protein>
<feature type="region of interest" description="Disordered" evidence="1">
    <location>
        <begin position="98"/>
        <end position="119"/>
    </location>
</feature>
<sequence>FLHRTWSRTSPHPPFFTCALCSAASAPLSTRDGGKRPSLAARRASSTFRGGGTCRLDFWTADVYKPARRPPTRGGGALRRDALKGTLRDHHVTAREVTGAGFLFSPPNNNNNNNKAPQQ</sequence>
<proteinExistence type="predicted"/>
<organism evidence="2">
    <name type="scientific">Gasterosteus aculeatus</name>
    <name type="common">Three-spined stickleback</name>
    <dbReference type="NCBI Taxonomy" id="69293"/>
    <lineage>
        <taxon>Eukaryota</taxon>
        <taxon>Metazoa</taxon>
        <taxon>Chordata</taxon>
        <taxon>Craniata</taxon>
        <taxon>Vertebrata</taxon>
        <taxon>Euteleostomi</taxon>
        <taxon>Actinopterygii</taxon>
        <taxon>Neopterygii</taxon>
        <taxon>Teleostei</taxon>
        <taxon>Neoteleostei</taxon>
        <taxon>Acanthomorphata</taxon>
        <taxon>Eupercaria</taxon>
        <taxon>Perciformes</taxon>
        <taxon>Cottioidei</taxon>
        <taxon>Gasterosteales</taxon>
        <taxon>Gasterosteidae</taxon>
        <taxon>Gasterosteus</taxon>
    </lineage>
</organism>
<evidence type="ECO:0000313" key="2">
    <source>
        <dbReference type="Ensembl" id="ENSGACP00000005771.1"/>
    </source>
</evidence>
<dbReference type="Ensembl" id="ENSGACT00000005787.1">
    <property type="protein sequence ID" value="ENSGACP00000005771.1"/>
    <property type="gene ID" value="ENSGACG00000004375.1"/>
</dbReference>
<dbReference type="Bgee" id="ENSGACG00000004375">
    <property type="expression patterns" value="Expressed in pharyngeal gill and 13 other cell types or tissues"/>
</dbReference>
<dbReference type="AlphaFoldDB" id="G3NKA9"/>
<accession>G3NKA9</accession>
<reference evidence="2" key="2">
    <citation type="submission" date="2024-04" db="UniProtKB">
        <authorList>
            <consortium name="Ensembl"/>
        </authorList>
    </citation>
    <scope>IDENTIFICATION</scope>
</reference>
<name>G3NKA9_GASAC</name>
<feature type="region of interest" description="Disordered" evidence="1">
    <location>
        <begin position="27"/>
        <end position="50"/>
    </location>
</feature>
<reference evidence="2" key="1">
    <citation type="submission" date="2006-01" db="EMBL/GenBank/DDBJ databases">
        <authorList>
            <person name="Lindblad-Toh K."/>
            <person name="Mauceli E."/>
            <person name="Grabherr M."/>
            <person name="Chang J.L."/>
            <person name="Lander E.S."/>
        </authorList>
    </citation>
    <scope>NUCLEOTIDE SEQUENCE [LARGE SCALE GENOMIC DNA]</scope>
</reference>
<evidence type="ECO:0000256" key="1">
    <source>
        <dbReference type="SAM" id="MobiDB-lite"/>
    </source>
</evidence>
<dbReference type="InParanoid" id="G3NKA9"/>